<gene>
    <name evidence="2" type="ORF">MERR_LOCUS12876</name>
</gene>
<accession>A0A6D2IAC9</accession>
<reference evidence="2" key="1">
    <citation type="submission" date="2020-01" db="EMBL/GenBank/DDBJ databases">
        <authorList>
            <person name="Mishra B."/>
        </authorList>
    </citation>
    <scope>NUCLEOTIDE SEQUENCE [LARGE SCALE GENOMIC DNA]</scope>
</reference>
<dbReference type="EMBL" id="CACVBM020001021">
    <property type="protein sequence ID" value="CAA7025641.1"/>
    <property type="molecule type" value="Genomic_DNA"/>
</dbReference>
<protein>
    <recommendedName>
        <fullName evidence="1">Tf2-1-like SH3-like domain-containing protein</fullName>
    </recommendedName>
</protein>
<keyword evidence="3" id="KW-1185">Reference proteome</keyword>
<evidence type="ECO:0000313" key="2">
    <source>
        <dbReference type="EMBL" id="CAA7025641.1"/>
    </source>
</evidence>
<dbReference type="OrthoDB" id="1111071at2759"/>
<dbReference type="InterPro" id="IPR056924">
    <property type="entry name" value="SH3_Tf2-1"/>
</dbReference>
<organism evidence="2 3">
    <name type="scientific">Microthlaspi erraticum</name>
    <dbReference type="NCBI Taxonomy" id="1685480"/>
    <lineage>
        <taxon>Eukaryota</taxon>
        <taxon>Viridiplantae</taxon>
        <taxon>Streptophyta</taxon>
        <taxon>Embryophyta</taxon>
        <taxon>Tracheophyta</taxon>
        <taxon>Spermatophyta</taxon>
        <taxon>Magnoliopsida</taxon>
        <taxon>eudicotyledons</taxon>
        <taxon>Gunneridae</taxon>
        <taxon>Pentapetalae</taxon>
        <taxon>rosids</taxon>
        <taxon>malvids</taxon>
        <taxon>Brassicales</taxon>
        <taxon>Brassicaceae</taxon>
        <taxon>Coluteocarpeae</taxon>
        <taxon>Microthlaspi</taxon>
    </lineage>
</organism>
<dbReference type="PANTHER" id="PTHR35046">
    <property type="entry name" value="ZINC KNUCKLE (CCHC-TYPE) FAMILY PROTEIN"/>
    <property type="match status" value="1"/>
</dbReference>
<sequence length="163" mass="18735">MSRDLRAEFAHNHATNRSSGFSPFEVVYSLLPRGPLDLTTVPDCKRMHGRAVEFVDSLRDTHKQAHDQLEFSAQKYKSRADSKRRELIFEPGEMVWVLLTKDRMPLHEYNKLGSRNIGPVEVLERINNNAYCLRLPPHIKTADVFNVKYLSKFHGDNTVPDSG</sequence>
<dbReference type="Proteomes" id="UP000467841">
    <property type="component" value="Unassembled WGS sequence"/>
</dbReference>
<dbReference type="AlphaFoldDB" id="A0A6D2IAC9"/>
<evidence type="ECO:0000313" key="3">
    <source>
        <dbReference type="Proteomes" id="UP000467841"/>
    </source>
</evidence>
<comment type="caution">
    <text evidence="2">The sequence shown here is derived from an EMBL/GenBank/DDBJ whole genome shotgun (WGS) entry which is preliminary data.</text>
</comment>
<proteinExistence type="predicted"/>
<dbReference type="Pfam" id="PF24626">
    <property type="entry name" value="SH3_Tf2-1"/>
    <property type="match status" value="1"/>
</dbReference>
<feature type="domain" description="Tf2-1-like SH3-like" evidence="1">
    <location>
        <begin position="92"/>
        <end position="154"/>
    </location>
</feature>
<name>A0A6D2IAC9_9BRAS</name>
<dbReference type="PANTHER" id="PTHR35046:SF18">
    <property type="entry name" value="RNA-DIRECTED DNA POLYMERASE"/>
    <property type="match status" value="1"/>
</dbReference>
<evidence type="ECO:0000259" key="1">
    <source>
        <dbReference type="Pfam" id="PF24626"/>
    </source>
</evidence>